<feature type="disulfide bond" evidence="14">
    <location>
        <begin position="389"/>
        <end position="399"/>
    </location>
</feature>
<reference evidence="18 19" key="1">
    <citation type="submission" date="2024-11" db="EMBL/GenBank/DDBJ databases">
        <title>Chromosome-level genome assembly of the freshwater bivalve Anodonta woodiana.</title>
        <authorList>
            <person name="Chen X."/>
        </authorList>
    </citation>
    <scope>NUCLEOTIDE SEQUENCE [LARGE SCALE GENOMIC DNA]</scope>
    <source>
        <strain evidence="18">MN2024</strain>
        <tissue evidence="18">Gills</tissue>
    </source>
</reference>
<feature type="disulfide bond" evidence="14">
    <location>
        <begin position="235"/>
        <end position="299"/>
    </location>
</feature>
<dbReference type="AlphaFoldDB" id="A0ABD3X1Z9"/>
<dbReference type="Pfam" id="PF00100">
    <property type="entry name" value="Zona_pellucida"/>
    <property type="match status" value="1"/>
</dbReference>
<keyword evidence="4" id="KW-0732">Signal</keyword>
<dbReference type="PANTHER" id="PTHR48071">
    <property type="entry name" value="SRCR DOMAIN-CONTAINING PROTEIN"/>
    <property type="match status" value="1"/>
</dbReference>
<dbReference type="PANTHER" id="PTHR48071:SF18">
    <property type="entry name" value="DELETED IN MALIGNANT BRAIN TUMORS 1 PROTEIN-RELATED"/>
    <property type="match status" value="1"/>
</dbReference>
<gene>
    <name evidence="18" type="ORF">ACJMK2_032508</name>
</gene>
<evidence type="ECO:0000259" key="15">
    <source>
        <dbReference type="PROSITE" id="PS01180"/>
    </source>
</evidence>
<evidence type="ECO:0000256" key="12">
    <source>
        <dbReference type="ARBA" id="ARBA00047197"/>
    </source>
</evidence>
<evidence type="ECO:0000256" key="7">
    <source>
        <dbReference type="ARBA" id="ARBA00022989"/>
    </source>
</evidence>
<dbReference type="InterPro" id="IPR035914">
    <property type="entry name" value="Sperma_CUB_dom_sf"/>
</dbReference>
<keyword evidence="3" id="KW-0812">Transmembrane</keyword>
<feature type="non-terminal residue" evidence="18">
    <location>
        <position position="1"/>
    </location>
</feature>
<dbReference type="SUPFAM" id="SSF56487">
    <property type="entry name" value="SRCR-like"/>
    <property type="match status" value="6"/>
</dbReference>
<feature type="domain" description="SRCR" evidence="16">
    <location>
        <begin position="208"/>
        <end position="309"/>
    </location>
</feature>
<keyword evidence="7" id="KW-1133">Transmembrane helix</keyword>
<evidence type="ECO:0000256" key="6">
    <source>
        <dbReference type="ARBA" id="ARBA00022927"/>
    </source>
</evidence>
<dbReference type="InterPro" id="IPR001190">
    <property type="entry name" value="SRCR"/>
</dbReference>
<keyword evidence="8" id="KW-0472">Membrane</keyword>
<dbReference type="InterPro" id="IPR001507">
    <property type="entry name" value="ZP_dom"/>
</dbReference>
<dbReference type="SMART" id="SM00202">
    <property type="entry name" value="SR"/>
    <property type="match status" value="5"/>
</dbReference>
<feature type="domain" description="SRCR" evidence="16">
    <location>
        <begin position="107"/>
        <end position="203"/>
    </location>
</feature>
<evidence type="ECO:0000256" key="5">
    <source>
        <dbReference type="ARBA" id="ARBA00022737"/>
    </source>
</evidence>
<evidence type="ECO:0000256" key="4">
    <source>
        <dbReference type="ARBA" id="ARBA00022729"/>
    </source>
</evidence>
<keyword evidence="9 14" id="KW-1015">Disulfide bond</keyword>
<dbReference type="PRINTS" id="PR00258">
    <property type="entry name" value="SPERACTRCPTR"/>
</dbReference>
<feature type="disulfide bond" evidence="14">
    <location>
        <begin position="497"/>
        <end position="507"/>
    </location>
</feature>
<dbReference type="InterPro" id="IPR000859">
    <property type="entry name" value="CUB_dom"/>
</dbReference>
<evidence type="ECO:0000259" key="16">
    <source>
        <dbReference type="PROSITE" id="PS50287"/>
    </source>
</evidence>
<feature type="disulfide bond" evidence="14">
    <location>
        <begin position="73"/>
        <end position="83"/>
    </location>
</feature>
<dbReference type="FunFam" id="3.10.250.10:FF:000016">
    <property type="entry name" value="Scavenger receptor cysteine-rich protein type 12"/>
    <property type="match status" value="1"/>
</dbReference>
<evidence type="ECO:0000313" key="19">
    <source>
        <dbReference type="Proteomes" id="UP001634394"/>
    </source>
</evidence>
<keyword evidence="5" id="KW-0677">Repeat</keyword>
<dbReference type="Proteomes" id="UP001634394">
    <property type="component" value="Unassembled WGS sequence"/>
</dbReference>
<evidence type="ECO:0000256" key="1">
    <source>
        <dbReference type="ARBA" id="ARBA00004167"/>
    </source>
</evidence>
<name>A0ABD3X1Z9_SINWO</name>
<proteinExistence type="predicted"/>
<evidence type="ECO:0000256" key="3">
    <source>
        <dbReference type="ARBA" id="ARBA00022692"/>
    </source>
</evidence>
<feature type="domain" description="SRCR" evidence="16">
    <location>
        <begin position="531"/>
        <end position="625"/>
    </location>
</feature>
<dbReference type="EMBL" id="JBJQND010000004">
    <property type="protein sequence ID" value="KAL3880259.1"/>
    <property type="molecule type" value="Genomic_DNA"/>
</dbReference>
<sequence>HDVRLVDGSTEFEGRVEVYHNGEWGTVCNNGFDSREAEVICYMLGYDTSSIQLYTYTRYGAGTGQIWLNNLSCNGTESRLDECPSLTWGASSCSHSQDVGIDCHQSVRLYGGRYSSEGYVQIGNDWKRICGYTADEHLARVVCRSLGHNIYYWNPLFYNQMGSVTFPKVTIKCLRGTETNLAECMQRTNTYCSSSYGLYVNCTGNLNGRLMGGAHNWEGKLQIQNSMDSKWYRVCTDVWTDREATLFCQLISNIKGNVYGRVIKDTAFDKQPGSFIFLSTRCNEGSQFCIFEVNITESCPYTDIAMSCTHIEKDSHHSVRLVGGQAEYEGRIEINFSNEWHTMCDDGWDQNDASVVCRSLGYWISSSTAYSNAWFGQGLTPSSDVYPNCNGNELTIFECPTVYTWGYTSCPHLADAGVRCTSISLGRNNIHLAYGPDPWKGKLELLYNNQWGGVCMKSWNQRNTDVVCRMMSYNSAKPNYYTFHGTRMNILIGEIQCRGNETDIGLCKAFLDKSNCTDEVVGIDCSDGMQARLTGGNASMGYAQLQENGNWKQICSSGWNNEEAAVFCRTLGFSVAVATTNVTLNNGVSASDYRSIDCSGWEDHINQCRLQNPPLNCGNATVNCLKCFYEYTNNTGTVVSPNYPLSYPPNWSCLYNIRPSRSSMYKLIFDRMGLDLTADPVCVKALVLEDALTAGCLSSRWNIKINTTIIHMLYPNASASEIYMNVRSCTGKVVDDGLQFLHSYSGCNTLTQTSSKEIIYTNQLIQPVTDPNFPFIVFNHLWRVETRCSVPLPDQSSSVLIHPVEGNAGSVIDTGHHNLTSSAQGVNFEYHFFTDPAFYNEINNAYVPFGHELYVKVVYPSQNSNVKMKVDTCTVFDSTSPSHSFTLIKDGCPANAMVHLILTQQHETRFSYQVFEFQDSTHHDLTVSCNVAICAYNDNSHRCTQGCTTKRAMVISHESDPNATYQVGTRTMIVKLDVPDAVLSSGTMNLRRDIEDSHHETNHKP</sequence>
<dbReference type="GO" id="GO:0015031">
    <property type="term" value="P:protein transport"/>
    <property type="evidence" value="ECO:0007669"/>
    <property type="project" value="UniProtKB-KW"/>
</dbReference>
<dbReference type="InterPro" id="IPR036772">
    <property type="entry name" value="SRCR-like_dom_sf"/>
</dbReference>
<evidence type="ECO:0000256" key="14">
    <source>
        <dbReference type="PROSITE-ProRule" id="PRU00196"/>
    </source>
</evidence>
<feature type="domain" description="ZP" evidence="17">
    <location>
        <begin position="695"/>
        <end position="950"/>
    </location>
</feature>
<dbReference type="SUPFAM" id="SSF49854">
    <property type="entry name" value="Spermadhesin, CUB domain"/>
    <property type="match status" value="1"/>
</dbReference>
<dbReference type="PROSITE" id="PS01180">
    <property type="entry name" value="CUB"/>
    <property type="match status" value="1"/>
</dbReference>
<dbReference type="InterPro" id="IPR042235">
    <property type="entry name" value="ZP-C_dom"/>
</dbReference>
<keyword evidence="2" id="KW-0813">Transport</keyword>
<evidence type="ECO:0000259" key="17">
    <source>
        <dbReference type="PROSITE" id="PS51034"/>
    </source>
</evidence>
<evidence type="ECO:0000256" key="9">
    <source>
        <dbReference type="ARBA" id="ARBA00023157"/>
    </source>
</evidence>
<feature type="domain" description="SRCR" evidence="16">
    <location>
        <begin position="3"/>
        <end position="104"/>
    </location>
</feature>
<protein>
    <recommendedName>
        <fullName evidence="12">Scavenger receptor cysteine-rich domain-containing protein DMBT1</fullName>
    </recommendedName>
    <alternativeName>
        <fullName evidence="13">Deleted in malignant brain tumors 1 protein</fullName>
    </alternativeName>
    <alternativeName>
        <fullName evidence="11">Hensin</fullName>
    </alternativeName>
</protein>
<dbReference type="Gene3D" id="2.60.40.4100">
    <property type="entry name" value="Zona pellucida, ZP-C domain"/>
    <property type="match status" value="1"/>
</dbReference>
<keyword evidence="6" id="KW-0653">Protein transport</keyword>
<keyword evidence="19" id="KW-1185">Reference proteome</keyword>
<feature type="disulfide bond" evidence="14">
    <location>
        <begin position="598"/>
        <end position="608"/>
    </location>
</feature>
<dbReference type="PROSITE" id="PS50287">
    <property type="entry name" value="SRCR_2"/>
    <property type="match status" value="6"/>
</dbReference>
<dbReference type="SMART" id="SM00241">
    <property type="entry name" value="ZP"/>
    <property type="match status" value="1"/>
</dbReference>
<comment type="caution">
    <text evidence="14">Lacks conserved residue(s) required for the propagation of feature annotation.</text>
</comment>
<dbReference type="InterPro" id="IPR055355">
    <property type="entry name" value="ZP-C"/>
</dbReference>
<comment type="caution">
    <text evidence="18">The sequence shown here is derived from an EMBL/GenBank/DDBJ whole genome shotgun (WGS) entry which is preliminary data.</text>
</comment>
<keyword evidence="10" id="KW-0325">Glycoprotein</keyword>
<feature type="domain" description="SRCR" evidence="16">
    <location>
        <begin position="319"/>
        <end position="421"/>
    </location>
</feature>
<dbReference type="Pfam" id="PF00431">
    <property type="entry name" value="CUB"/>
    <property type="match status" value="1"/>
</dbReference>
<evidence type="ECO:0000313" key="18">
    <source>
        <dbReference type="EMBL" id="KAL3880259.1"/>
    </source>
</evidence>
<dbReference type="Gene3D" id="2.60.120.290">
    <property type="entry name" value="Spermadhesin, CUB domain"/>
    <property type="match status" value="1"/>
</dbReference>
<evidence type="ECO:0000256" key="2">
    <source>
        <dbReference type="ARBA" id="ARBA00022448"/>
    </source>
</evidence>
<dbReference type="FunFam" id="3.10.250.10:FF:000011">
    <property type="entry name" value="Scavenger receptor class A member 5"/>
    <property type="match status" value="1"/>
</dbReference>
<feature type="domain" description="CUB" evidence="15">
    <location>
        <begin position="627"/>
        <end position="682"/>
    </location>
</feature>
<feature type="domain" description="SRCR" evidence="16">
    <location>
        <begin position="430"/>
        <end position="526"/>
    </location>
</feature>
<dbReference type="FunFam" id="3.10.250.10:FF:000009">
    <property type="entry name" value="WC1"/>
    <property type="match status" value="1"/>
</dbReference>
<evidence type="ECO:0000256" key="13">
    <source>
        <dbReference type="ARBA" id="ARBA00047200"/>
    </source>
</evidence>
<evidence type="ECO:0000256" key="11">
    <source>
        <dbReference type="ARBA" id="ARBA00030560"/>
    </source>
</evidence>
<dbReference type="PROSITE" id="PS51034">
    <property type="entry name" value="ZP_2"/>
    <property type="match status" value="1"/>
</dbReference>
<accession>A0ABD3X1Z9</accession>
<evidence type="ECO:0000256" key="10">
    <source>
        <dbReference type="ARBA" id="ARBA00023180"/>
    </source>
</evidence>
<evidence type="ECO:0000256" key="8">
    <source>
        <dbReference type="ARBA" id="ARBA00023136"/>
    </source>
</evidence>
<dbReference type="GO" id="GO:0016020">
    <property type="term" value="C:membrane"/>
    <property type="evidence" value="ECO:0007669"/>
    <property type="project" value="UniProtKB-SubCell"/>
</dbReference>
<dbReference type="Gene3D" id="3.10.250.10">
    <property type="entry name" value="SRCR-like domain"/>
    <property type="match status" value="6"/>
</dbReference>
<organism evidence="18 19">
    <name type="scientific">Sinanodonta woodiana</name>
    <name type="common">Chinese pond mussel</name>
    <name type="synonym">Anodonta woodiana</name>
    <dbReference type="NCBI Taxonomy" id="1069815"/>
    <lineage>
        <taxon>Eukaryota</taxon>
        <taxon>Metazoa</taxon>
        <taxon>Spiralia</taxon>
        <taxon>Lophotrochozoa</taxon>
        <taxon>Mollusca</taxon>
        <taxon>Bivalvia</taxon>
        <taxon>Autobranchia</taxon>
        <taxon>Heteroconchia</taxon>
        <taxon>Palaeoheterodonta</taxon>
        <taxon>Unionida</taxon>
        <taxon>Unionoidea</taxon>
        <taxon>Unionidae</taxon>
        <taxon>Unioninae</taxon>
        <taxon>Sinanodonta</taxon>
    </lineage>
</organism>
<dbReference type="PROSITE" id="PS00420">
    <property type="entry name" value="SRCR_1"/>
    <property type="match status" value="3"/>
</dbReference>
<comment type="subcellular location">
    <subcellularLocation>
        <location evidence="1">Membrane</location>
        <topology evidence="1">Single-pass membrane protein</topology>
    </subcellularLocation>
</comment>
<dbReference type="Pfam" id="PF00530">
    <property type="entry name" value="SRCR"/>
    <property type="match status" value="5"/>
</dbReference>